<dbReference type="AlphaFoldDB" id="W6YX21"/>
<sequence length="159" mass="17968">MEPTAGEGDQCMIGMQRVRGALLRWCWCWCCCTSTWTRAAADYVDGKRCPRWEEAARINRPRGGEETASDVKLHMGALRRIRRAHGPLSLQGVFTVASRVRWQRPRASPLWEIGEPYLLLLPLPLLLLCLRLPPQPPANVCLLGLTPSHIVKCTQTRLN</sequence>
<dbReference type="HOGENOM" id="CLU_1704055_0_0_1"/>
<feature type="signal peptide" evidence="1">
    <location>
        <begin position="1"/>
        <end position="41"/>
    </location>
</feature>
<dbReference type="OrthoDB" id="10372425at2759"/>
<evidence type="ECO:0000313" key="2">
    <source>
        <dbReference type="EMBL" id="EUC43942.1"/>
    </source>
</evidence>
<feature type="chain" id="PRO_5004886203" evidence="1">
    <location>
        <begin position="42"/>
        <end position="159"/>
    </location>
</feature>
<evidence type="ECO:0000256" key="1">
    <source>
        <dbReference type="SAM" id="SignalP"/>
    </source>
</evidence>
<dbReference type="KEGG" id="bor:COCMIDRAFT_99449"/>
<organism evidence="2 3">
    <name type="scientific">Bipolaris oryzae ATCC 44560</name>
    <dbReference type="NCBI Taxonomy" id="930090"/>
    <lineage>
        <taxon>Eukaryota</taxon>
        <taxon>Fungi</taxon>
        <taxon>Dikarya</taxon>
        <taxon>Ascomycota</taxon>
        <taxon>Pezizomycotina</taxon>
        <taxon>Dothideomycetes</taxon>
        <taxon>Pleosporomycetidae</taxon>
        <taxon>Pleosporales</taxon>
        <taxon>Pleosporineae</taxon>
        <taxon>Pleosporaceae</taxon>
        <taxon>Bipolaris</taxon>
    </lineage>
</organism>
<dbReference type="GeneID" id="19129472"/>
<protein>
    <submittedName>
        <fullName evidence="2">Uncharacterized protein</fullName>
    </submittedName>
</protein>
<accession>W6YX21</accession>
<evidence type="ECO:0000313" key="3">
    <source>
        <dbReference type="Proteomes" id="UP000054032"/>
    </source>
</evidence>
<keyword evidence="1" id="KW-0732">Signal</keyword>
<dbReference type="RefSeq" id="XP_007689528.1">
    <property type="nucleotide sequence ID" value="XM_007691338.1"/>
</dbReference>
<reference evidence="2 3" key="1">
    <citation type="journal article" date="2013" name="PLoS Genet.">
        <title>Comparative genome structure, secondary metabolite, and effector coding capacity across Cochliobolus pathogens.</title>
        <authorList>
            <person name="Condon B.J."/>
            <person name="Leng Y."/>
            <person name="Wu D."/>
            <person name="Bushley K.E."/>
            <person name="Ohm R.A."/>
            <person name="Otillar R."/>
            <person name="Martin J."/>
            <person name="Schackwitz W."/>
            <person name="Grimwood J."/>
            <person name="MohdZainudin N."/>
            <person name="Xue C."/>
            <person name="Wang R."/>
            <person name="Manning V.A."/>
            <person name="Dhillon B."/>
            <person name="Tu Z.J."/>
            <person name="Steffenson B.J."/>
            <person name="Salamov A."/>
            <person name="Sun H."/>
            <person name="Lowry S."/>
            <person name="LaButti K."/>
            <person name="Han J."/>
            <person name="Copeland A."/>
            <person name="Lindquist E."/>
            <person name="Barry K."/>
            <person name="Schmutz J."/>
            <person name="Baker S.E."/>
            <person name="Ciuffetti L.M."/>
            <person name="Grigoriev I.V."/>
            <person name="Zhong S."/>
            <person name="Turgeon B.G."/>
        </authorList>
    </citation>
    <scope>NUCLEOTIDE SEQUENCE [LARGE SCALE GENOMIC DNA]</scope>
    <source>
        <strain evidence="2 3">ATCC 44560</strain>
    </source>
</reference>
<keyword evidence="3" id="KW-1185">Reference proteome</keyword>
<gene>
    <name evidence="2" type="ORF">COCMIDRAFT_99449</name>
</gene>
<proteinExistence type="predicted"/>
<dbReference type="EMBL" id="KI964015">
    <property type="protein sequence ID" value="EUC43942.1"/>
    <property type="molecule type" value="Genomic_DNA"/>
</dbReference>
<name>W6YX21_COCMI</name>
<dbReference type="Proteomes" id="UP000054032">
    <property type="component" value="Unassembled WGS sequence"/>
</dbReference>